<protein>
    <submittedName>
        <fullName evidence="6">Acyl-CoA synthetase (AMP-forming)/AMP-acid ligase II</fullName>
    </submittedName>
</protein>
<dbReference type="EMBL" id="JAUSTP010000014">
    <property type="protein sequence ID" value="MDQ0190109.1"/>
    <property type="molecule type" value="Genomic_DNA"/>
</dbReference>
<dbReference type="Gene3D" id="3.30.300.30">
    <property type="match status" value="1"/>
</dbReference>
<evidence type="ECO:0000259" key="4">
    <source>
        <dbReference type="Pfam" id="PF00501"/>
    </source>
</evidence>
<dbReference type="RefSeq" id="WP_274456863.1">
    <property type="nucleotide sequence ID" value="NZ_CP067097.1"/>
</dbReference>
<keyword evidence="2 6" id="KW-0436">Ligase</keyword>
<reference evidence="6 7" key="1">
    <citation type="submission" date="2023-07" db="EMBL/GenBank/DDBJ databases">
        <title>Genomic Encyclopedia of Type Strains, Phase IV (KMG-IV): sequencing the most valuable type-strain genomes for metagenomic binning, comparative biology and taxonomic classification.</title>
        <authorList>
            <person name="Goeker M."/>
        </authorList>
    </citation>
    <scope>NUCLEOTIDE SEQUENCE [LARGE SCALE GENOMIC DNA]</scope>
    <source>
        <strain evidence="6 7">DSM 4006</strain>
    </source>
</reference>
<dbReference type="InterPro" id="IPR000873">
    <property type="entry name" value="AMP-dep_synth/lig_dom"/>
</dbReference>
<dbReference type="PROSITE" id="PS00455">
    <property type="entry name" value="AMP_BINDING"/>
    <property type="match status" value="1"/>
</dbReference>
<evidence type="ECO:0000259" key="5">
    <source>
        <dbReference type="Pfam" id="PF13193"/>
    </source>
</evidence>
<dbReference type="InterPro" id="IPR045851">
    <property type="entry name" value="AMP-bd_C_sf"/>
</dbReference>
<dbReference type="InterPro" id="IPR042099">
    <property type="entry name" value="ANL_N_sf"/>
</dbReference>
<evidence type="ECO:0000256" key="1">
    <source>
        <dbReference type="ARBA" id="ARBA00006432"/>
    </source>
</evidence>
<feature type="region of interest" description="Disordered" evidence="3">
    <location>
        <begin position="395"/>
        <end position="420"/>
    </location>
</feature>
<evidence type="ECO:0000313" key="7">
    <source>
        <dbReference type="Proteomes" id="UP001232973"/>
    </source>
</evidence>
<proteinExistence type="inferred from homology"/>
<dbReference type="Gene3D" id="3.40.50.12780">
    <property type="entry name" value="N-terminal domain of ligase-like"/>
    <property type="match status" value="1"/>
</dbReference>
<dbReference type="InterPro" id="IPR020845">
    <property type="entry name" value="AMP-binding_CS"/>
</dbReference>
<dbReference type="PANTHER" id="PTHR43201">
    <property type="entry name" value="ACYL-COA SYNTHETASE"/>
    <property type="match status" value="1"/>
</dbReference>
<dbReference type="GO" id="GO:0016874">
    <property type="term" value="F:ligase activity"/>
    <property type="evidence" value="ECO:0007669"/>
    <property type="project" value="UniProtKB-KW"/>
</dbReference>
<feature type="domain" description="AMP-dependent synthetase/ligase" evidence="4">
    <location>
        <begin position="19"/>
        <end position="388"/>
    </location>
</feature>
<dbReference type="PANTHER" id="PTHR43201:SF5">
    <property type="entry name" value="MEDIUM-CHAIN ACYL-COA LIGASE ACSF2, MITOCHONDRIAL"/>
    <property type="match status" value="1"/>
</dbReference>
<dbReference type="Pfam" id="PF00501">
    <property type="entry name" value="AMP-binding"/>
    <property type="match status" value="1"/>
</dbReference>
<evidence type="ECO:0000256" key="2">
    <source>
        <dbReference type="ARBA" id="ARBA00022598"/>
    </source>
</evidence>
<accession>A0ABT9XIG6</accession>
<evidence type="ECO:0000256" key="3">
    <source>
        <dbReference type="SAM" id="MobiDB-lite"/>
    </source>
</evidence>
<comment type="caution">
    <text evidence="6">The sequence shown here is derived from an EMBL/GenBank/DDBJ whole genome shotgun (WGS) entry which is preliminary data.</text>
</comment>
<feature type="domain" description="AMP-binding enzyme C-terminal" evidence="5">
    <location>
        <begin position="454"/>
        <end position="532"/>
    </location>
</feature>
<dbReference type="Proteomes" id="UP001232973">
    <property type="component" value="Unassembled WGS sequence"/>
</dbReference>
<dbReference type="InterPro" id="IPR025110">
    <property type="entry name" value="AMP-bd_C"/>
</dbReference>
<keyword evidence="7" id="KW-1185">Reference proteome</keyword>
<comment type="similarity">
    <text evidence="1">Belongs to the ATP-dependent AMP-binding enzyme family.</text>
</comment>
<name>A0ABT9XIG6_9BACL</name>
<dbReference type="SUPFAM" id="SSF56801">
    <property type="entry name" value="Acetyl-CoA synthetase-like"/>
    <property type="match status" value="1"/>
</dbReference>
<gene>
    <name evidence="6" type="ORF">J2S03_001972</name>
</gene>
<organism evidence="6 7">
    <name type="scientific">Alicyclobacillus cycloheptanicus</name>
    <dbReference type="NCBI Taxonomy" id="1457"/>
    <lineage>
        <taxon>Bacteria</taxon>
        <taxon>Bacillati</taxon>
        <taxon>Bacillota</taxon>
        <taxon>Bacilli</taxon>
        <taxon>Bacillales</taxon>
        <taxon>Alicyclobacillaceae</taxon>
        <taxon>Alicyclobacillus</taxon>
    </lineage>
</organism>
<sequence>MSRLTQAIERSLSRVDAKLIFDHGRWFDARETADDVARIQWRLQALGVHAGDRVFIALPNSYEFTVLYVAVLTYGAIAVPMNPAMPAPELAKTLGRADVSAAFIGRKCADGWADVLTAADLCEVGAADARGGAASGIDDRISLFVRSALAKAPAASGSESASSVSDDAPAVLMFTSGTTGDPKGVLLRHRHLWAAVQNVTGSHQLTDQDVAYCILPLFHINAQVIVFLSTLCSQGKLVMAERFSASSFWTTIQKHGVTWVSAVPAILTILAKKAQDLQAAASGDGTQVQAMARSLRFIRSASAPLPTAVMRQFESTYGVPVIESYGMTEAAGQICINPLPPGVRKTGSVGIPYQVQLRIVSSDDDRRVLPAGQTGEIEIRGDNIIESYVQTGASLPAQPNGRAAASAGAERGEDRPWLPTGDLGCMDEDGYVYITGRVKEIINRAGEKFSPRDVEEVLYAHPDVEKAAVAGLPDVTYGERVMAWVIQRPESSLPPETLAAQLLDLCQRSLAKFKWPSEIQIVDNLPVGATGKVKKHMLRQEPIAGMKRVLSYSGAGAL</sequence>
<dbReference type="Pfam" id="PF13193">
    <property type="entry name" value="AMP-binding_C"/>
    <property type="match status" value="1"/>
</dbReference>
<evidence type="ECO:0000313" key="6">
    <source>
        <dbReference type="EMBL" id="MDQ0190109.1"/>
    </source>
</evidence>